<dbReference type="PRINTS" id="PR00463">
    <property type="entry name" value="EP450I"/>
</dbReference>
<evidence type="ECO:0000313" key="5">
    <source>
        <dbReference type="Proteomes" id="UP000799118"/>
    </source>
</evidence>
<keyword evidence="3" id="KW-1133">Transmembrane helix</keyword>
<keyword evidence="3" id="KW-0812">Transmembrane</keyword>
<dbReference type="PANTHER" id="PTHR24305">
    <property type="entry name" value="CYTOCHROME P450"/>
    <property type="match status" value="1"/>
</dbReference>
<dbReference type="InterPro" id="IPR050121">
    <property type="entry name" value="Cytochrome_P450_monoxygenase"/>
</dbReference>
<keyword evidence="3" id="KW-0472">Membrane</keyword>
<dbReference type="InterPro" id="IPR001128">
    <property type="entry name" value="Cyt_P450"/>
</dbReference>
<dbReference type="InterPro" id="IPR002401">
    <property type="entry name" value="Cyt_P450_E_grp-I"/>
</dbReference>
<keyword evidence="2" id="KW-0479">Metal-binding</keyword>
<dbReference type="GO" id="GO:0004497">
    <property type="term" value="F:monooxygenase activity"/>
    <property type="evidence" value="ECO:0007669"/>
    <property type="project" value="InterPro"/>
</dbReference>
<evidence type="ECO:0000256" key="2">
    <source>
        <dbReference type="PIRSR" id="PIRSR602401-1"/>
    </source>
</evidence>
<protein>
    <submittedName>
        <fullName evidence="4">Cytochrome P450</fullName>
    </submittedName>
</protein>
<dbReference type="AlphaFoldDB" id="A0A6A4HPD0"/>
<dbReference type="PANTHER" id="PTHR24305:SF164">
    <property type="entry name" value="P450, PUTATIVE (EUROFUNG)-RELATED"/>
    <property type="match status" value="1"/>
</dbReference>
<gene>
    <name evidence="4" type="ORF">BT96DRAFT_686411</name>
</gene>
<dbReference type="EMBL" id="ML769468">
    <property type="protein sequence ID" value="KAE9399521.1"/>
    <property type="molecule type" value="Genomic_DNA"/>
</dbReference>
<dbReference type="InterPro" id="IPR036396">
    <property type="entry name" value="Cyt_P450_sf"/>
</dbReference>
<feature type="binding site" description="axial binding residue" evidence="2">
    <location>
        <position position="479"/>
    </location>
    <ligand>
        <name>heme</name>
        <dbReference type="ChEBI" id="CHEBI:30413"/>
    </ligand>
    <ligandPart>
        <name>Fe</name>
        <dbReference type="ChEBI" id="CHEBI:18248"/>
    </ligandPart>
</feature>
<dbReference type="GO" id="GO:0005506">
    <property type="term" value="F:iron ion binding"/>
    <property type="evidence" value="ECO:0007669"/>
    <property type="project" value="InterPro"/>
</dbReference>
<evidence type="ECO:0000256" key="3">
    <source>
        <dbReference type="SAM" id="Phobius"/>
    </source>
</evidence>
<dbReference type="Gene3D" id="1.10.630.10">
    <property type="entry name" value="Cytochrome P450"/>
    <property type="match status" value="1"/>
</dbReference>
<dbReference type="PRINTS" id="PR00385">
    <property type="entry name" value="P450"/>
</dbReference>
<sequence>MTAYTVALCGVVPILYFLIVAGLIGNPFKLCHLPGPVYCRFSRAAFLLHMFKGDNGAWVHKLHVHYNSRAIVVGPNLISIYGPNASRVVYGTLPHNVLHKDPEIADVFCLLGGNSGRNLPSINDSKTAMARRRSYGPLFSSTNLHIHRFQRIGSFMEHFRLVIHKKSISASVAVSESTTFDTDIMQPLRSSALYSIASIVFNPAFVEKYFQSDDLDVTIPDAVDFFFGDGLLEMVFGPVHHLISKSSFFRNRILGLGSARRLRAIIDDKLAQAFVVPEQFGRVTADRARSLSNNKLVEELASGPPSLLRTALESGLDIGTVKSEVITFIVAGGDTVVLSTCFIAWLLSINPTAQEKLHAELASVFHDEDERHRQLDIRALENCDYLTWVIKEGLRLYPAIPGPIPRTTVSSESDGSHIHIEGFIIPPYTSVLIPPGTSNRDSEVFADPDSFIPERWSKENETPDMKASMLSFAAGPRVCIGQHLAWMQMRYNIAWLFLDYFIKPAKENRMHETTEWLSLHPVDGKCLLTITSRSVSS</sequence>
<dbReference type="GO" id="GO:0020037">
    <property type="term" value="F:heme binding"/>
    <property type="evidence" value="ECO:0007669"/>
    <property type="project" value="InterPro"/>
</dbReference>
<keyword evidence="2" id="KW-0349">Heme</keyword>
<evidence type="ECO:0000256" key="1">
    <source>
        <dbReference type="ARBA" id="ARBA00005179"/>
    </source>
</evidence>
<proteinExistence type="predicted"/>
<dbReference type="SUPFAM" id="SSF48264">
    <property type="entry name" value="Cytochrome P450"/>
    <property type="match status" value="1"/>
</dbReference>
<name>A0A6A4HPD0_9AGAR</name>
<dbReference type="OrthoDB" id="2789670at2759"/>
<organism evidence="4 5">
    <name type="scientific">Gymnopus androsaceus JB14</name>
    <dbReference type="NCBI Taxonomy" id="1447944"/>
    <lineage>
        <taxon>Eukaryota</taxon>
        <taxon>Fungi</taxon>
        <taxon>Dikarya</taxon>
        <taxon>Basidiomycota</taxon>
        <taxon>Agaricomycotina</taxon>
        <taxon>Agaricomycetes</taxon>
        <taxon>Agaricomycetidae</taxon>
        <taxon>Agaricales</taxon>
        <taxon>Marasmiineae</taxon>
        <taxon>Omphalotaceae</taxon>
        <taxon>Gymnopus</taxon>
    </lineage>
</organism>
<evidence type="ECO:0000313" key="4">
    <source>
        <dbReference type="EMBL" id="KAE9399521.1"/>
    </source>
</evidence>
<comment type="pathway">
    <text evidence="1">Secondary metabolite biosynthesis.</text>
</comment>
<dbReference type="Proteomes" id="UP000799118">
    <property type="component" value="Unassembled WGS sequence"/>
</dbReference>
<accession>A0A6A4HPD0</accession>
<reference evidence="4" key="1">
    <citation type="journal article" date="2019" name="Environ. Microbiol.">
        <title>Fungal ecological strategies reflected in gene transcription - a case study of two litter decomposers.</title>
        <authorList>
            <person name="Barbi F."/>
            <person name="Kohler A."/>
            <person name="Barry K."/>
            <person name="Baskaran P."/>
            <person name="Daum C."/>
            <person name="Fauchery L."/>
            <person name="Ihrmark K."/>
            <person name="Kuo A."/>
            <person name="LaButti K."/>
            <person name="Lipzen A."/>
            <person name="Morin E."/>
            <person name="Grigoriev I.V."/>
            <person name="Henrissat B."/>
            <person name="Lindahl B."/>
            <person name="Martin F."/>
        </authorList>
    </citation>
    <scope>NUCLEOTIDE SEQUENCE</scope>
    <source>
        <strain evidence="4">JB14</strain>
    </source>
</reference>
<feature type="transmembrane region" description="Helical" evidence="3">
    <location>
        <begin position="7"/>
        <end position="25"/>
    </location>
</feature>
<dbReference type="Pfam" id="PF00067">
    <property type="entry name" value="p450"/>
    <property type="match status" value="1"/>
</dbReference>
<keyword evidence="2" id="KW-0408">Iron</keyword>
<keyword evidence="5" id="KW-1185">Reference proteome</keyword>
<dbReference type="GO" id="GO:0016705">
    <property type="term" value="F:oxidoreductase activity, acting on paired donors, with incorporation or reduction of molecular oxygen"/>
    <property type="evidence" value="ECO:0007669"/>
    <property type="project" value="InterPro"/>
</dbReference>
<comment type="cofactor">
    <cofactor evidence="2">
        <name>heme</name>
        <dbReference type="ChEBI" id="CHEBI:30413"/>
    </cofactor>
</comment>